<sequence>MPQALGVNVVRAFRTLAPTRLGPVIADLDMKVPSLYFLTPLGTATAWNVPPSRGLGHHSFIVIPDTGTTSPPGPYWLVRPQDTTGLTDPRALHRFLHCAEPDTHPPA</sequence>
<organism evidence="1 2">
    <name type="scientific">Streptomyces endophyticus</name>
    <dbReference type="NCBI Taxonomy" id="714166"/>
    <lineage>
        <taxon>Bacteria</taxon>
        <taxon>Bacillati</taxon>
        <taxon>Actinomycetota</taxon>
        <taxon>Actinomycetes</taxon>
        <taxon>Kitasatosporales</taxon>
        <taxon>Streptomycetaceae</taxon>
        <taxon>Streptomyces</taxon>
    </lineage>
</organism>
<keyword evidence="2" id="KW-1185">Reference proteome</keyword>
<dbReference type="EMBL" id="JAOZYC010000088">
    <property type="protein sequence ID" value="MEB8338058.1"/>
    <property type="molecule type" value="Genomic_DNA"/>
</dbReference>
<evidence type="ECO:0000313" key="2">
    <source>
        <dbReference type="Proteomes" id="UP001354931"/>
    </source>
</evidence>
<name>A0ABU6F233_9ACTN</name>
<dbReference type="RefSeq" id="WP_326015784.1">
    <property type="nucleotide sequence ID" value="NZ_JAOZYC010000088.1"/>
</dbReference>
<protein>
    <submittedName>
        <fullName evidence="1">Uncharacterized protein</fullName>
    </submittedName>
</protein>
<accession>A0ABU6F233</accession>
<gene>
    <name evidence="1" type="ORF">OKJ99_11150</name>
</gene>
<reference evidence="1 2" key="1">
    <citation type="submission" date="2022-10" db="EMBL/GenBank/DDBJ databases">
        <authorList>
            <person name="Xie J."/>
            <person name="Shen N."/>
        </authorList>
    </citation>
    <scope>NUCLEOTIDE SEQUENCE [LARGE SCALE GENOMIC DNA]</scope>
    <source>
        <strain evidence="1 2">YIM65594</strain>
    </source>
</reference>
<proteinExistence type="predicted"/>
<dbReference type="Proteomes" id="UP001354931">
    <property type="component" value="Unassembled WGS sequence"/>
</dbReference>
<comment type="caution">
    <text evidence="1">The sequence shown here is derived from an EMBL/GenBank/DDBJ whole genome shotgun (WGS) entry which is preliminary data.</text>
</comment>
<evidence type="ECO:0000313" key="1">
    <source>
        <dbReference type="EMBL" id="MEB8338058.1"/>
    </source>
</evidence>